<keyword evidence="1" id="KW-1003">Cell membrane</keyword>
<feature type="region of interest" description="Disordered" evidence="2">
    <location>
        <begin position="784"/>
        <end position="803"/>
    </location>
</feature>
<name>A0A1C2E4K2_9PSED</name>
<dbReference type="SUPFAM" id="SSF53448">
    <property type="entry name" value="Nucleotide-diphospho-sugar transferases"/>
    <property type="match status" value="1"/>
</dbReference>
<gene>
    <name evidence="4" type="ORF">BBI10_09760</name>
</gene>
<dbReference type="PANTHER" id="PTHR43179:SF7">
    <property type="entry name" value="RHAMNOSYLTRANSFERASE WBBL"/>
    <property type="match status" value="1"/>
</dbReference>
<protein>
    <submittedName>
        <fullName evidence="4">Glycosyl transferase</fullName>
    </submittedName>
</protein>
<dbReference type="InterPro" id="IPR029044">
    <property type="entry name" value="Nucleotide-diphossugar_trans"/>
</dbReference>
<dbReference type="InterPro" id="IPR001173">
    <property type="entry name" value="Glyco_trans_2-like"/>
</dbReference>
<feature type="domain" description="Glycosyltransferase 2-like" evidence="3">
    <location>
        <begin position="512"/>
        <end position="689"/>
    </location>
</feature>
<comment type="caution">
    <text evidence="4">The sequence shown here is derived from an EMBL/GenBank/DDBJ whole genome shotgun (WGS) entry which is preliminary data.</text>
</comment>
<sequence>MMSEEVVTKPVPRAQVNHSSLRGAITGLYGDVVQGWALNMADPDERLVIEVMVDGACVALTRADQFEPNADLGDQFHGFGVQLRKSWLADARHITARVANREFHLSGDLQLPAAPSKEPAPVASQVWHSGGLRLSGWSWDPDAPQRHVQITVREEDSVLVRASCDTHHQALVYRSTSDHGFTVDLPWDLADGKPHTLHIENDMGHELSGSPIKMCCWPEGLEGLLKQHDSHGPDEQTLALLNSVAKEQTLRSPKSAGFNHYPQWFEVFQYSPPRNPQPQKTKPGVLLLSEGDMTLEGVSLASLRAHKTTPFEVARTSADNLLPALKELLKAGCDCVVPLRAGDHLASHALDHLTGLLDDNVAWAYADCDRDGPNGERSLPWLKPVWDVDFFIGADIFTPGAIFSTDILQAALSLLAPASELQSLNWDFLIAGIVLATEKLEASVVHLPQVIYHRDHRAPASPEQAWPSMDRHQAIAWLCHSLVPGTTVKALPRFPALLRAHWPLPLTLPRVSLIVPTRDQVGLLRTCVEGLLNNTDYPYLEIIVVDNQSSDPAALEYLRYLPTQGVKVLPHPHPFNYSTINNRAVEHASGGIIGLVNNDIEIIESGWLKEMVSQLLRDNVGAVGAKLLWPNRMVQHGGVVVGINGLAAHAGNNLEENDAGYLATNQLTRRQSAVTAACLLVRKSVFEELGGLDEKAFPVAFNDVDFCLRIQQSGLNLVWTAFAKLIHAESASRGKDASPEKQARAHREQQRFIERWTLGGYRDPYYHPALNLEYQFSPYTGLGLSPGVETLGRKPPRKRDFSR</sequence>
<keyword evidence="1" id="KW-0997">Cell inner membrane</keyword>
<dbReference type="AlphaFoldDB" id="A0A1C2E4K2"/>
<evidence type="ECO:0000313" key="5">
    <source>
        <dbReference type="Proteomes" id="UP000095143"/>
    </source>
</evidence>
<evidence type="ECO:0000256" key="1">
    <source>
        <dbReference type="ARBA" id="ARBA00022519"/>
    </source>
</evidence>
<keyword evidence="4" id="KW-0808">Transferase</keyword>
<accession>A0A1C2E4K2</accession>
<evidence type="ECO:0000256" key="2">
    <source>
        <dbReference type="SAM" id="MobiDB-lite"/>
    </source>
</evidence>
<organism evidence="4 5">
    <name type="scientific">Pseudomonas graminis</name>
    <dbReference type="NCBI Taxonomy" id="158627"/>
    <lineage>
        <taxon>Bacteria</taxon>
        <taxon>Pseudomonadati</taxon>
        <taxon>Pseudomonadota</taxon>
        <taxon>Gammaproteobacteria</taxon>
        <taxon>Pseudomonadales</taxon>
        <taxon>Pseudomonadaceae</taxon>
        <taxon>Pseudomonas</taxon>
    </lineage>
</organism>
<reference evidence="4 5" key="1">
    <citation type="submission" date="2016-08" db="EMBL/GenBank/DDBJ databases">
        <title>Whole genome sequence of Pseudomonas graminis strain UASWS1507, a potential biological control agent for agriculture.</title>
        <authorList>
            <person name="Crovadore J."/>
            <person name="Calmin G."/>
            <person name="Chablais R."/>
            <person name="Cochard B."/>
            <person name="Lefort F."/>
        </authorList>
    </citation>
    <scope>NUCLEOTIDE SEQUENCE [LARGE SCALE GENOMIC DNA]</scope>
    <source>
        <strain evidence="4 5">UASWS1507</strain>
    </source>
</reference>
<evidence type="ECO:0000259" key="3">
    <source>
        <dbReference type="Pfam" id="PF00535"/>
    </source>
</evidence>
<dbReference type="EMBL" id="MDEN01000060">
    <property type="protein sequence ID" value="OCX21846.1"/>
    <property type="molecule type" value="Genomic_DNA"/>
</dbReference>
<dbReference type="GO" id="GO:0016740">
    <property type="term" value="F:transferase activity"/>
    <property type="evidence" value="ECO:0007669"/>
    <property type="project" value="UniProtKB-KW"/>
</dbReference>
<proteinExistence type="predicted"/>
<dbReference type="PANTHER" id="PTHR43179">
    <property type="entry name" value="RHAMNOSYLTRANSFERASE WBBL"/>
    <property type="match status" value="1"/>
</dbReference>
<dbReference type="CDD" id="cd04186">
    <property type="entry name" value="GT_2_like_c"/>
    <property type="match status" value="1"/>
</dbReference>
<evidence type="ECO:0000313" key="4">
    <source>
        <dbReference type="EMBL" id="OCX21846.1"/>
    </source>
</evidence>
<dbReference type="Proteomes" id="UP000095143">
    <property type="component" value="Unassembled WGS sequence"/>
</dbReference>
<dbReference type="Pfam" id="PF00535">
    <property type="entry name" value="Glycos_transf_2"/>
    <property type="match status" value="1"/>
</dbReference>
<keyword evidence="1" id="KW-0472">Membrane</keyword>
<dbReference type="Gene3D" id="3.90.550.10">
    <property type="entry name" value="Spore Coat Polysaccharide Biosynthesis Protein SpsA, Chain A"/>
    <property type="match status" value="1"/>
</dbReference>